<dbReference type="RefSeq" id="WP_408622090.1">
    <property type="nucleotide sequence ID" value="NZ_JBEQCT010000001.1"/>
</dbReference>
<dbReference type="EMBL" id="JBEQCT010000001">
    <property type="protein sequence ID" value="MFM2483944.1"/>
    <property type="molecule type" value="Genomic_DNA"/>
</dbReference>
<name>A0ABW9G3I4_9GAMM</name>
<comment type="caution">
    <text evidence="2">The sequence shown here is derived from an EMBL/GenBank/DDBJ whole genome shotgun (WGS) entry which is preliminary data.</text>
</comment>
<reference evidence="2 3" key="1">
    <citation type="journal article" date="2013" name="Int. J. Syst. Evol. Microbiol.">
        <title>Celerinatantimonas yamalensis sp. nov., a cold-adapted diazotrophic bacterium from a cold permafrost brine.</title>
        <authorList>
            <person name="Shcherbakova V."/>
            <person name="Chuvilskaya N."/>
            <person name="Rivkina E."/>
            <person name="Demidov N."/>
            <person name="Uchaeva V."/>
            <person name="Suetin S."/>
            <person name="Suzina N."/>
            <person name="Gilichinsky D."/>
        </authorList>
    </citation>
    <scope>NUCLEOTIDE SEQUENCE [LARGE SCALE GENOMIC DNA]</scope>
    <source>
        <strain evidence="2 3">C7</strain>
    </source>
</reference>
<accession>A0ABW9G3I4</accession>
<feature type="signal peptide" evidence="1">
    <location>
        <begin position="1"/>
        <end position="23"/>
    </location>
</feature>
<evidence type="ECO:0000256" key="1">
    <source>
        <dbReference type="SAM" id="SignalP"/>
    </source>
</evidence>
<dbReference type="Proteomes" id="UP001629953">
    <property type="component" value="Unassembled WGS sequence"/>
</dbReference>
<sequence>MKLKKLVRYLSLTTSLLAGSSYADVSPYFTVQEVGVNQTGVLKRAQREITSAAMSQNGDWIAANAQFTRMPFDVYDINQPFTFGYGCQYSTYICSLAWEGSQTNGVDNGDGFYDYRTSLASAFNGGSYTSYFLSMVNASTSLSSATATPSSSFTNVSSLGSSLLSKFYAFDTSSANTHDTHITSMTADKETIGGISAYWVTGYDSSPSDSTMQIGFVESLDGSYRISLTPYYTSTNGGVSAGYTFGHDSSNNLYVAGLSSTELVTTSSSNNFSYCYKDGDSTSSNSGYYQYCSGFKTQAEIWPLGNISFSSNEANVSGTRLSSDWLNNKSNTNYAAGALGMNNEGTIAGYSGYSDSSSTLGTRARAVLYTYDGSTPTRYIMSGTDLIGADNDDNIRDQWAVDITDPINNQVYVVGNERYTSSKASSAHNQAVNFFISQLSNTTNGIPNSGVGTVQWPLKDNPFTGASNQVNAIDHSTGLAVGWRDASSETQTAYQGIRREHVAFLFDVPSYMSDTSNPDSYEWSLNSLTCYESGTTATRPFYRIEHANSIHSDGSNLYVLASGYKYASKADYVDKLDPTPVILKLTHSGISAPVNSALSSCPDYSATESKYSRKGADSVWLTLLLIPVIFVRVFTKRAKENELS</sequence>
<evidence type="ECO:0000313" key="3">
    <source>
        <dbReference type="Proteomes" id="UP001629953"/>
    </source>
</evidence>
<feature type="chain" id="PRO_5045853213" evidence="1">
    <location>
        <begin position="24"/>
        <end position="644"/>
    </location>
</feature>
<proteinExistence type="predicted"/>
<evidence type="ECO:0000313" key="2">
    <source>
        <dbReference type="EMBL" id="MFM2483944.1"/>
    </source>
</evidence>
<keyword evidence="3" id="KW-1185">Reference proteome</keyword>
<dbReference type="InterPro" id="IPR022562">
    <property type="entry name" value="DUF3466"/>
</dbReference>
<gene>
    <name evidence="2" type="ORF">ABUE30_02510</name>
</gene>
<protein>
    <submittedName>
        <fullName evidence="2">DUF3466 family protein</fullName>
    </submittedName>
</protein>
<keyword evidence="1" id="KW-0732">Signal</keyword>
<organism evidence="2 3">
    <name type="scientific">Celerinatantimonas yamalensis</name>
    <dbReference type="NCBI Taxonomy" id="559956"/>
    <lineage>
        <taxon>Bacteria</taxon>
        <taxon>Pseudomonadati</taxon>
        <taxon>Pseudomonadota</taxon>
        <taxon>Gammaproteobacteria</taxon>
        <taxon>Celerinatantimonadaceae</taxon>
        <taxon>Celerinatantimonas</taxon>
    </lineage>
</organism>
<dbReference type="Pfam" id="PF11949">
    <property type="entry name" value="DUF3466"/>
    <property type="match status" value="1"/>
</dbReference>